<sequence>MSHLTDIPVALENLPSTHNVTPLLNEVRHALQALLTTGEATQIDLRSIPLSDRDVAQIQDALGVGEVEIQINALGPSMIKETTFAGVWWVEHRNSSNELTGRYIEITPVPDIVPSAMSDIQDGLERLNRRVE</sequence>
<evidence type="ECO:0000313" key="4">
    <source>
        <dbReference type="Proteomes" id="UP000236724"/>
    </source>
</evidence>
<name>A0A1H6FGU5_9GAMM</name>
<dbReference type="Gene3D" id="3.30.1370.140">
    <property type="entry name" value="HupH hydrogenase expression protein, C-terminal domain"/>
    <property type="match status" value="1"/>
</dbReference>
<dbReference type="OrthoDB" id="8234923at2"/>
<evidence type="ECO:0000259" key="2">
    <source>
        <dbReference type="Pfam" id="PF04809"/>
    </source>
</evidence>
<keyword evidence="4" id="KW-1185">Reference proteome</keyword>
<accession>A0A1H6FGU5</accession>
<dbReference type="Pfam" id="PF04809">
    <property type="entry name" value="HupH_C"/>
    <property type="match status" value="1"/>
</dbReference>
<reference evidence="3 4" key="1">
    <citation type="submission" date="2016-10" db="EMBL/GenBank/DDBJ databases">
        <authorList>
            <person name="de Groot N.N."/>
        </authorList>
    </citation>
    <scope>NUCLEOTIDE SEQUENCE [LARGE SCALE GENOMIC DNA]</scope>
    <source>
        <strain evidence="3">MBHS1</strain>
    </source>
</reference>
<organism evidence="3 4">
    <name type="scientific">Candidatus Venteria ishoeyi</name>
    <dbReference type="NCBI Taxonomy" id="1899563"/>
    <lineage>
        <taxon>Bacteria</taxon>
        <taxon>Pseudomonadati</taxon>
        <taxon>Pseudomonadota</taxon>
        <taxon>Gammaproteobacteria</taxon>
        <taxon>Thiotrichales</taxon>
        <taxon>Thiotrichaceae</taxon>
        <taxon>Venteria</taxon>
    </lineage>
</organism>
<evidence type="ECO:0000313" key="3">
    <source>
        <dbReference type="EMBL" id="SEH08883.1"/>
    </source>
</evidence>
<dbReference type="InterPro" id="IPR038527">
    <property type="entry name" value="HupH_C_sf"/>
</dbReference>
<proteinExistence type="inferred from homology"/>
<dbReference type="InterPro" id="IPR006894">
    <property type="entry name" value="HupH_Hydgase_express_prot_C"/>
</dbReference>
<dbReference type="Proteomes" id="UP000236724">
    <property type="component" value="Unassembled WGS sequence"/>
</dbReference>
<gene>
    <name evidence="3" type="ORF">MBHS_04776</name>
</gene>
<comment type="similarity">
    <text evidence="1">Belongs to the HupH/HyaF family.</text>
</comment>
<evidence type="ECO:0000256" key="1">
    <source>
        <dbReference type="ARBA" id="ARBA00010832"/>
    </source>
</evidence>
<dbReference type="AlphaFoldDB" id="A0A1H6FGU5"/>
<dbReference type="EMBL" id="FMSV02000556">
    <property type="protein sequence ID" value="SEH08883.1"/>
    <property type="molecule type" value="Genomic_DNA"/>
</dbReference>
<dbReference type="RefSeq" id="WP_103922389.1">
    <property type="nucleotide sequence ID" value="NZ_FMSV02000556.1"/>
</dbReference>
<feature type="domain" description="HupH hydrogenase expression protein C-terminal" evidence="2">
    <location>
        <begin position="19"/>
        <end position="131"/>
    </location>
</feature>
<protein>
    <recommendedName>
        <fullName evidence="2">HupH hydrogenase expression protein C-terminal domain-containing protein</fullName>
    </recommendedName>
</protein>